<proteinExistence type="inferred from homology"/>
<dbReference type="OMA" id="AMKFNTN"/>
<keyword evidence="2" id="KW-0805">Transcription regulation</keyword>
<dbReference type="Gramene" id="TraesPARA_EIv1.0_0328000.3">
    <property type="protein sequence ID" value="TraesPARA_EIv1.0_0328000.3.CDS1"/>
    <property type="gene ID" value="TraesPARA_EIv1.0_0328000"/>
</dbReference>
<dbReference type="Gramene" id="TraesPARA_EIv1.0_0328000.1">
    <property type="protein sequence ID" value="TraesPARA_EIv1.0_0328000.1.CDS1"/>
    <property type="gene ID" value="TraesPARA_EIv1.0_0328000"/>
</dbReference>
<dbReference type="Gramene" id="TraesJUL1D03G00578390.2">
    <property type="protein sequence ID" value="TraesJUL1D03G00578390.2.CDS1"/>
    <property type="gene ID" value="TraesJUL1D03G00578390"/>
</dbReference>
<protein>
    <submittedName>
        <fullName evidence="4">Uncharacterized protein</fullName>
    </submittedName>
</protein>
<dbReference type="GeneID" id="123183392"/>
<evidence type="ECO:0000313" key="5">
    <source>
        <dbReference type="Proteomes" id="UP000019116"/>
    </source>
</evidence>
<accession>A0A3B6A2B7</accession>
<dbReference type="Gramene" id="TraesCS1D02G447900.1">
    <property type="protein sequence ID" value="TraesCS1D02G447900.1.cds1"/>
    <property type="gene ID" value="TraesCS1D02G447900"/>
</dbReference>
<keyword evidence="2" id="KW-0806">Transcription termination</keyword>
<dbReference type="GO" id="GO:0006353">
    <property type="term" value="P:DNA-templated transcription termination"/>
    <property type="evidence" value="ECO:0007669"/>
    <property type="project" value="UniProtKB-KW"/>
</dbReference>
<evidence type="ECO:0000256" key="2">
    <source>
        <dbReference type="ARBA" id="ARBA00022472"/>
    </source>
</evidence>
<name>A0A3B6A2B7_WHEAT</name>
<dbReference type="Gramene" id="TraesROB_scaffold_060876_01G000100.1">
    <property type="protein sequence ID" value="TraesROB_scaffold_060876_01G000100.1"/>
    <property type="gene ID" value="TraesROB_scaffold_060876_01G000100"/>
</dbReference>
<dbReference type="Gramene" id="TraesWEE_scaffold_108654_01G000200.1">
    <property type="protein sequence ID" value="TraesWEE_scaffold_108654_01G000200.1"/>
    <property type="gene ID" value="TraesWEE_scaffold_108654_01G000200"/>
</dbReference>
<dbReference type="Gramene" id="TraesRN1D0101094000.1">
    <property type="protein sequence ID" value="TraesRN1D0101094000.1"/>
    <property type="gene ID" value="TraesRN1D0101094000"/>
</dbReference>
<dbReference type="Gramene" id="TraesSYM1D03G00582900.1">
    <property type="protein sequence ID" value="TraesSYM1D03G00582900.1.CDS1"/>
    <property type="gene ID" value="TraesSYM1D03G00582900"/>
</dbReference>
<dbReference type="Gramene" id="TraesLAC1D03G00579410.1">
    <property type="protein sequence ID" value="TraesLAC1D03G00579410.1.CDS1"/>
    <property type="gene ID" value="TraesLAC1D03G00579410"/>
</dbReference>
<dbReference type="Proteomes" id="UP000019116">
    <property type="component" value="Chromosome 1D"/>
</dbReference>
<comment type="similarity">
    <text evidence="1">Belongs to the mTERF family.</text>
</comment>
<keyword evidence="3" id="KW-0809">Transit peptide</keyword>
<dbReference type="Gramene" id="TraesJUL1D03G00578390.3">
    <property type="protein sequence ID" value="TraesJUL1D03G00578390.3.CDS1"/>
    <property type="gene ID" value="TraesJUL1D03G00578390"/>
</dbReference>
<reference evidence="4" key="1">
    <citation type="submission" date="2018-08" db="EMBL/GenBank/DDBJ databases">
        <authorList>
            <person name="Rossello M."/>
        </authorList>
    </citation>
    <scope>NUCLEOTIDE SEQUENCE [LARGE SCALE GENOMIC DNA]</scope>
    <source>
        <strain evidence="4">cv. Chinese Spring</strain>
    </source>
</reference>
<dbReference type="AlphaFoldDB" id="A0A3B6A2B7"/>
<dbReference type="Gramene" id="TraesARI1D03G00581920.1">
    <property type="protein sequence ID" value="TraesARI1D03G00581920.1.CDS1"/>
    <property type="gene ID" value="TraesARI1D03G00581920"/>
</dbReference>
<dbReference type="Gramene" id="TraesNOR1D03G00583330.1">
    <property type="protein sequence ID" value="TraesNOR1D03G00583330.1.CDS1"/>
    <property type="gene ID" value="TraesNOR1D03G00583330"/>
</dbReference>
<evidence type="ECO:0000313" key="4">
    <source>
        <dbReference type="EnsemblPlants" id="TraesCS1D02G447900.1.cds1"/>
    </source>
</evidence>
<dbReference type="SMART" id="SM00733">
    <property type="entry name" value="Mterf"/>
    <property type="match status" value="5"/>
</dbReference>
<dbReference type="GO" id="GO:0003676">
    <property type="term" value="F:nucleic acid binding"/>
    <property type="evidence" value="ECO:0007669"/>
    <property type="project" value="InterPro"/>
</dbReference>
<dbReference type="STRING" id="4565.A0A3B6A2B7"/>
<organism evidence="4">
    <name type="scientific">Triticum aestivum</name>
    <name type="common">Wheat</name>
    <dbReference type="NCBI Taxonomy" id="4565"/>
    <lineage>
        <taxon>Eukaryota</taxon>
        <taxon>Viridiplantae</taxon>
        <taxon>Streptophyta</taxon>
        <taxon>Embryophyta</taxon>
        <taxon>Tracheophyta</taxon>
        <taxon>Spermatophyta</taxon>
        <taxon>Magnoliopsida</taxon>
        <taxon>Liliopsida</taxon>
        <taxon>Poales</taxon>
        <taxon>Poaceae</taxon>
        <taxon>BOP clade</taxon>
        <taxon>Pooideae</taxon>
        <taxon>Triticodae</taxon>
        <taxon>Triticeae</taxon>
        <taxon>Triticinae</taxon>
        <taxon>Triticum</taxon>
    </lineage>
</organism>
<sequence>MLRLRCCVLNHLLSSPATSPASHLHRLVSAAAPAPAAPPNATFAVEDYLVETCGLTRAQALKASAKLPHLKSPSNPDAVLAFLAGLGLSGADVAAAVARDPRLLCAKLDKALASNVAGLAGLGLSRCEIARIVSLAGYSLGNKSAVSKLHYYLPLFGSPEKFIQAMKFNTNLLTYSLERVTKPNVAFLRKCGLGACDIAKLCAARSRMLTINIDRLRAMVAFAEGLGVPRGSRMFWRALNAVAALREENIAAKVDSLKNIFRWSGAEVGIAFCKAPMVLALSKDLLQSKSDFLISEVGLTPAYIAPRSTLLTFSLEGRLKPRYYVTKFLKENGLLDHDRDYYSAVILTEKVFMEKFICPHKEAAPQLSEDYAVACKGEVPTRFRFSGTKNLQ</sequence>
<dbReference type="Gramene" id="TraesPARA_EIv1.0_0328000.4">
    <property type="protein sequence ID" value="TraesPARA_EIv1.0_0328000.4.CDS1"/>
    <property type="gene ID" value="TraesPARA_EIv1.0_0328000"/>
</dbReference>
<dbReference type="Gramene" id="TraesCLE_scaffold_028934_01G000200.1">
    <property type="protein sequence ID" value="TraesCLE_scaffold_028934_01G000200.1"/>
    <property type="gene ID" value="TraesCLE_scaffold_028934_01G000200"/>
</dbReference>
<dbReference type="PANTHER" id="PTHR13068">
    <property type="entry name" value="CGI-12 PROTEIN-RELATED"/>
    <property type="match status" value="1"/>
</dbReference>
<reference evidence="4" key="2">
    <citation type="submission" date="2018-10" db="UniProtKB">
        <authorList>
            <consortium name="EnsemblPlants"/>
        </authorList>
    </citation>
    <scope>IDENTIFICATION</scope>
</reference>
<gene>
    <name evidence="4" type="primary">LOC123183392</name>
</gene>
<dbReference type="GO" id="GO:0009658">
    <property type="term" value="P:chloroplast organization"/>
    <property type="evidence" value="ECO:0000318"/>
    <property type="project" value="GO_Central"/>
</dbReference>
<dbReference type="Gramene" id="TraesJUL1D03G00578390.1">
    <property type="protein sequence ID" value="TraesJUL1D03G00578390.1.CDS1"/>
    <property type="gene ID" value="TraesJUL1D03G00578390"/>
</dbReference>
<dbReference type="Gramene" id="TraesMAC1D03G00574940.1">
    <property type="protein sequence ID" value="TraesMAC1D03G00574940.1.CDS1"/>
    <property type="gene ID" value="TraesMAC1D03G00574940"/>
</dbReference>
<evidence type="ECO:0000256" key="3">
    <source>
        <dbReference type="ARBA" id="ARBA00022946"/>
    </source>
</evidence>
<dbReference type="RefSeq" id="XP_044452123.1">
    <property type="nucleotide sequence ID" value="XM_044596188.1"/>
</dbReference>
<dbReference type="FunFam" id="1.25.70.10:FF:000001">
    <property type="entry name" value="Mitochondrial transcription termination factor-like"/>
    <property type="match status" value="1"/>
</dbReference>
<evidence type="ECO:0000256" key="1">
    <source>
        <dbReference type="ARBA" id="ARBA00007692"/>
    </source>
</evidence>
<dbReference type="InterPro" id="IPR038538">
    <property type="entry name" value="MTERF_sf"/>
</dbReference>
<dbReference type="Gramene" id="TraesLDM1D03G00577770.1">
    <property type="protein sequence ID" value="TraesLDM1D03G00577770.1.CDS1"/>
    <property type="gene ID" value="TraesLDM1D03G00577770"/>
</dbReference>
<dbReference type="EnsemblPlants" id="TraesCS1D02G447900.1">
    <property type="protein sequence ID" value="TraesCS1D02G447900.1.cds1"/>
    <property type="gene ID" value="TraesCS1D02G447900"/>
</dbReference>
<dbReference type="InterPro" id="IPR003690">
    <property type="entry name" value="MTERF"/>
</dbReference>
<keyword evidence="2" id="KW-0804">Transcription</keyword>
<dbReference type="Gene3D" id="1.25.70.10">
    <property type="entry name" value="Transcription termination factor 3, mitochondrial"/>
    <property type="match status" value="1"/>
</dbReference>
<dbReference type="GO" id="GO:0009507">
    <property type="term" value="C:chloroplast"/>
    <property type="evidence" value="ECO:0000318"/>
    <property type="project" value="GO_Central"/>
</dbReference>
<dbReference type="Pfam" id="PF02536">
    <property type="entry name" value="mTERF"/>
    <property type="match status" value="1"/>
</dbReference>
<keyword evidence="5" id="KW-1185">Reference proteome</keyword>
<dbReference type="Gramene" id="TraesMAC1D03G00574940.2">
    <property type="protein sequence ID" value="TraesMAC1D03G00574940.2.CDS1"/>
    <property type="gene ID" value="TraesMAC1D03G00574940"/>
</dbReference>
<dbReference type="OrthoDB" id="637682at2759"/>
<dbReference type="Gramene" id="TraesCS1D03G1030900.1">
    <property type="protein sequence ID" value="TraesCS1D03G1030900.1.CDS1"/>
    <property type="gene ID" value="TraesCS1D03G1030900"/>
</dbReference>
<dbReference type="PANTHER" id="PTHR13068:SF111">
    <property type="match status" value="1"/>
</dbReference>